<dbReference type="Proteomes" id="UP000076842">
    <property type="component" value="Unassembled WGS sequence"/>
</dbReference>
<gene>
    <name evidence="2" type="ORF">CALCODRAFT_480605</name>
</gene>
<accession>A0A165IFM1</accession>
<organism evidence="2 3">
    <name type="scientific">Calocera cornea HHB12733</name>
    <dbReference type="NCBI Taxonomy" id="1353952"/>
    <lineage>
        <taxon>Eukaryota</taxon>
        <taxon>Fungi</taxon>
        <taxon>Dikarya</taxon>
        <taxon>Basidiomycota</taxon>
        <taxon>Agaricomycotina</taxon>
        <taxon>Dacrymycetes</taxon>
        <taxon>Dacrymycetales</taxon>
        <taxon>Dacrymycetaceae</taxon>
        <taxon>Calocera</taxon>
    </lineage>
</organism>
<protein>
    <submittedName>
        <fullName evidence="2">Uncharacterized protein</fullName>
    </submittedName>
</protein>
<dbReference type="AlphaFoldDB" id="A0A165IFM1"/>
<evidence type="ECO:0000256" key="1">
    <source>
        <dbReference type="SAM" id="MobiDB-lite"/>
    </source>
</evidence>
<reference evidence="2 3" key="1">
    <citation type="journal article" date="2016" name="Mol. Biol. Evol.">
        <title>Comparative Genomics of Early-Diverging Mushroom-Forming Fungi Provides Insights into the Origins of Lignocellulose Decay Capabilities.</title>
        <authorList>
            <person name="Nagy L.G."/>
            <person name="Riley R."/>
            <person name="Tritt A."/>
            <person name="Adam C."/>
            <person name="Daum C."/>
            <person name="Floudas D."/>
            <person name="Sun H."/>
            <person name="Yadav J.S."/>
            <person name="Pangilinan J."/>
            <person name="Larsson K.H."/>
            <person name="Matsuura K."/>
            <person name="Barry K."/>
            <person name="Labutti K."/>
            <person name="Kuo R."/>
            <person name="Ohm R.A."/>
            <person name="Bhattacharya S.S."/>
            <person name="Shirouzu T."/>
            <person name="Yoshinaga Y."/>
            <person name="Martin F.M."/>
            <person name="Grigoriev I.V."/>
            <person name="Hibbett D.S."/>
        </authorList>
    </citation>
    <scope>NUCLEOTIDE SEQUENCE [LARGE SCALE GENOMIC DNA]</scope>
    <source>
        <strain evidence="2 3">HHB12733</strain>
    </source>
</reference>
<evidence type="ECO:0000313" key="3">
    <source>
        <dbReference type="Proteomes" id="UP000076842"/>
    </source>
</evidence>
<dbReference type="InParanoid" id="A0A165IFM1"/>
<evidence type="ECO:0000313" key="2">
    <source>
        <dbReference type="EMBL" id="KZT60508.1"/>
    </source>
</evidence>
<dbReference type="STRING" id="1353952.A0A165IFM1"/>
<dbReference type="EMBL" id="KV423930">
    <property type="protein sequence ID" value="KZT60508.1"/>
    <property type="molecule type" value="Genomic_DNA"/>
</dbReference>
<sequence length="110" mass="12276">MRLMERLGLKIISTTDSRMLSYERVFKSSTLRPGRTLSTPSATGLGPLPRPTTPSVITSRSHIGTVNESRTQWLFELAPTQFDPKTFPDGETKRALMRVGRKKWARAGSA</sequence>
<feature type="region of interest" description="Disordered" evidence="1">
    <location>
        <begin position="32"/>
        <end position="58"/>
    </location>
</feature>
<keyword evidence="3" id="KW-1185">Reference proteome</keyword>
<name>A0A165IFM1_9BASI</name>
<proteinExistence type="predicted"/>
<feature type="compositionally biased region" description="Polar residues" evidence="1">
    <location>
        <begin position="32"/>
        <end position="42"/>
    </location>
</feature>